<dbReference type="InterPro" id="IPR002925">
    <property type="entry name" value="Dienelactn_hydro"/>
</dbReference>
<dbReference type="PANTHER" id="PTHR17630:SF44">
    <property type="entry name" value="PROTEIN AIM2"/>
    <property type="match status" value="1"/>
</dbReference>
<keyword evidence="3" id="KW-1185">Reference proteome</keyword>
<dbReference type="STRING" id="1071378.G0W5E3"/>
<reference evidence="2 3" key="1">
    <citation type="journal article" date="2011" name="Proc. Natl. Acad. Sci. U.S.A.">
        <title>Evolutionary erosion of yeast sex chromosomes by mating-type switching accidents.</title>
        <authorList>
            <person name="Gordon J.L."/>
            <person name="Armisen D."/>
            <person name="Proux-Wera E."/>
            <person name="Oheigeartaigh S.S."/>
            <person name="Byrne K.P."/>
            <person name="Wolfe K.H."/>
        </authorList>
    </citation>
    <scope>NUCLEOTIDE SEQUENCE [LARGE SCALE GENOMIC DNA]</scope>
    <source>
        <strain evidence="3">ATCC 10597 / BCRC 20456 / CBS 421 / NBRC 0211 / NRRL Y-12639</strain>
    </source>
</reference>
<gene>
    <name evidence="2" type="primary">NDAI0A08780</name>
    <name evidence="2" type="ordered locus">NDAI_0A08780</name>
</gene>
<dbReference type="GO" id="GO:0016787">
    <property type="term" value="F:hydrolase activity"/>
    <property type="evidence" value="ECO:0007669"/>
    <property type="project" value="InterPro"/>
</dbReference>
<dbReference type="GeneID" id="11495422"/>
<dbReference type="OMA" id="PGKCCFE"/>
<dbReference type="SUPFAM" id="SSF53474">
    <property type="entry name" value="alpha/beta-Hydrolases"/>
    <property type="match status" value="1"/>
</dbReference>
<dbReference type="EMBL" id="HE580267">
    <property type="protein sequence ID" value="CCD23031.1"/>
    <property type="molecule type" value="Genomic_DNA"/>
</dbReference>
<proteinExistence type="predicted"/>
<dbReference type="Pfam" id="PF01738">
    <property type="entry name" value="DLH"/>
    <property type="match status" value="1"/>
</dbReference>
<dbReference type="Gene3D" id="3.40.50.1820">
    <property type="entry name" value="alpha/beta hydrolase"/>
    <property type="match status" value="1"/>
</dbReference>
<accession>G0W5E3</accession>
<evidence type="ECO:0000313" key="3">
    <source>
        <dbReference type="Proteomes" id="UP000000689"/>
    </source>
</evidence>
<dbReference type="PANTHER" id="PTHR17630">
    <property type="entry name" value="DIENELACTONE HYDROLASE"/>
    <property type="match status" value="1"/>
</dbReference>
<sequence>MASNPPGKCCFSGYRHEGETSGVHEMMYNVETYITGTTSPSDKVIVIMTDVYGNHFTNVLLIADQLALAGFKVYIPDILFGDIVSSMDGSVDFNGWLAKHDPITTRKIVDNFLSNLRKEFNPKFVGIVGYCFGAKFAVQQISEVDGLADICAIAHPSGVSIDELKLIGKNKPLLIAAAETDPIFPAELRHQTEDTLKEIGARYQIDLFSGVSHGFASRGDASDPVIKYAMDKALHDQIFWFKHFSKVNK</sequence>
<dbReference type="RefSeq" id="XP_003668274.1">
    <property type="nucleotide sequence ID" value="XM_003668226.1"/>
</dbReference>
<dbReference type="InterPro" id="IPR029058">
    <property type="entry name" value="AB_hydrolase_fold"/>
</dbReference>
<evidence type="ECO:0000313" key="2">
    <source>
        <dbReference type="EMBL" id="CCD23031.1"/>
    </source>
</evidence>
<dbReference type="eggNOG" id="KOG3043">
    <property type="taxonomic scope" value="Eukaryota"/>
</dbReference>
<dbReference type="AlphaFoldDB" id="G0W5E3"/>
<name>G0W5E3_NAUDC</name>
<dbReference type="OrthoDB" id="17560at2759"/>
<feature type="domain" description="Dienelactone hydrolase" evidence="1">
    <location>
        <begin position="31"/>
        <end position="244"/>
    </location>
</feature>
<organism evidence="2 3">
    <name type="scientific">Naumovozyma dairenensis (strain ATCC 10597 / BCRC 20456 / CBS 421 / NBRC 0211 / NRRL Y-12639)</name>
    <name type="common">Saccharomyces dairenensis</name>
    <dbReference type="NCBI Taxonomy" id="1071378"/>
    <lineage>
        <taxon>Eukaryota</taxon>
        <taxon>Fungi</taxon>
        <taxon>Dikarya</taxon>
        <taxon>Ascomycota</taxon>
        <taxon>Saccharomycotina</taxon>
        <taxon>Saccharomycetes</taxon>
        <taxon>Saccharomycetales</taxon>
        <taxon>Saccharomycetaceae</taxon>
        <taxon>Naumovozyma</taxon>
    </lineage>
</organism>
<dbReference type="HOGENOM" id="CLU_054590_2_1_1"/>
<dbReference type="Proteomes" id="UP000000689">
    <property type="component" value="Chromosome 1"/>
</dbReference>
<protein>
    <recommendedName>
        <fullName evidence="1">Dienelactone hydrolase domain-containing protein</fullName>
    </recommendedName>
</protein>
<dbReference type="KEGG" id="ndi:NDAI_0A08780"/>
<evidence type="ECO:0000259" key="1">
    <source>
        <dbReference type="Pfam" id="PF01738"/>
    </source>
</evidence>